<dbReference type="RefSeq" id="WP_386354369.1">
    <property type="nucleotide sequence ID" value="NZ_JBHSFG010000097.1"/>
</dbReference>
<name>A0ABV8Z5Z9_9ACTN</name>
<feature type="region of interest" description="Disordered" evidence="1">
    <location>
        <begin position="1"/>
        <end position="107"/>
    </location>
</feature>
<proteinExistence type="predicted"/>
<comment type="caution">
    <text evidence="2">The sequence shown here is derived from an EMBL/GenBank/DDBJ whole genome shotgun (WGS) entry which is preliminary data.</text>
</comment>
<evidence type="ECO:0000313" key="2">
    <source>
        <dbReference type="EMBL" id="MFC4471758.1"/>
    </source>
</evidence>
<organism evidence="2 3">
    <name type="scientific">Streptomyces xiangluensis</name>
    <dbReference type="NCBI Taxonomy" id="2665720"/>
    <lineage>
        <taxon>Bacteria</taxon>
        <taxon>Bacillati</taxon>
        <taxon>Actinomycetota</taxon>
        <taxon>Actinomycetes</taxon>
        <taxon>Kitasatosporales</taxon>
        <taxon>Streptomycetaceae</taxon>
        <taxon>Streptomyces</taxon>
    </lineage>
</organism>
<protein>
    <submittedName>
        <fullName evidence="2">Uncharacterized protein</fullName>
    </submittedName>
</protein>
<feature type="compositionally biased region" description="Basic and acidic residues" evidence="1">
    <location>
        <begin position="28"/>
        <end position="47"/>
    </location>
</feature>
<keyword evidence="3" id="KW-1185">Reference proteome</keyword>
<feature type="compositionally biased region" description="Basic residues" evidence="1">
    <location>
        <begin position="83"/>
        <end position="107"/>
    </location>
</feature>
<dbReference type="EMBL" id="JBHSFG010000097">
    <property type="protein sequence ID" value="MFC4471758.1"/>
    <property type="molecule type" value="Genomic_DNA"/>
</dbReference>
<sequence length="107" mass="11467">MASARRQAEGSRLGGPRVRRPLRGALKKVFEAKQDGHAPPEIPEREAPAGGVVDLMAALEESVQKARATRGEGEADAGETPKKRIRKAPNKKAVAKKTAGRRPNRPA</sequence>
<dbReference type="Proteomes" id="UP001596012">
    <property type="component" value="Unassembled WGS sequence"/>
</dbReference>
<accession>A0ABV8Z5Z9</accession>
<reference evidence="3" key="1">
    <citation type="journal article" date="2019" name="Int. J. Syst. Evol. Microbiol.">
        <title>The Global Catalogue of Microorganisms (GCM) 10K type strain sequencing project: providing services to taxonomists for standard genome sequencing and annotation.</title>
        <authorList>
            <consortium name="The Broad Institute Genomics Platform"/>
            <consortium name="The Broad Institute Genome Sequencing Center for Infectious Disease"/>
            <person name="Wu L."/>
            <person name="Ma J."/>
        </authorList>
    </citation>
    <scope>NUCLEOTIDE SEQUENCE [LARGE SCALE GENOMIC DNA]</scope>
    <source>
        <strain evidence="3">DT43</strain>
    </source>
</reference>
<evidence type="ECO:0000313" key="3">
    <source>
        <dbReference type="Proteomes" id="UP001596012"/>
    </source>
</evidence>
<gene>
    <name evidence="2" type="ORF">ACFPH6_45980</name>
</gene>
<feature type="compositionally biased region" description="Basic residues" evidence="1">
    <location>
        <begin position="17"/>
        <end position="26"/>
    </location>
</feature>
<evidence type="ECO:0000256" key="1">
    <source>
        <dbReference type="SAM" id="MobiDB-lite"/>
    </source>
</evidence>